<evidence type="ECO:0000256" key="8">
    <source>
        <dbReference type="SAM" id="Phobius"/>
    </source>
</evidence>
<keyword evidence="4" id="KW-0808">Transferase</keyword>
<feature type="transmembrane region" description="Helical" evidence="8">
    <location>
        <begin position="309"/>
        <end position="325"/>
    </location>
</feature>
<evidence type="ECO:0000256" key="4">
    <source>
        <dbReference type="ARBA" id="ARBA00022679"/>
    </source>
</evidence>
<dbReference type="AlphaFoldDB" id="A0A0G0ASF6"/>
<keyword evidence="2" id="KW-1003">Cell membrane</keyword>
<evidence type="ECO:0000256" key="1">
    <source>
        <dbReference type="ARBA" id="ARBA00004651"/>
    </source>
</evidence>
<evidence type="ECO:0000256" key="2">
    <source>
        <dbReference type="ARBA" id="ARBA00022475"/>
    </source>
</evidence>
<feature type="transmembrane region" description="Helical" evidence="8">
    <location>
        <begin position="118"/>
        <end position="133"/>
    </location>
</feature>
<dbReference type="GO" id="GO:0009103">
    <property type="term" value="P:lipopolysaccharide biosynthetic process"/>
    <property type="evidence" value="ECO:0007669"/>
    <property type="project" value="UniProtKB-ARBA"/>
</dbReference>
<dbReference type="GO" id="GO:0010041">
    <property type="term" value="P:response to iron(III) ion"/>
    <property type="evidence" value="ECO:0007669"/>
    <property type="project" value="TreeGrafter"/>
</dbReference>
<comment type="caution">
    <text evidence="10">The sequence shown here is derived from an EMBL/GenBank/DDBJ whole genome shotgun (WGS) entry which is preliminary data.</text>
</comment>
<evidence type="ECO:0000256" key="6">
    <source>
        <dbReference type="ARBA" id="ARBA00022989"/>
    </source>
</evidence>
<dbReference type="GO" id="GO:0005886">
    <property type="term" value="C:plasma membrane"/>
    <property type="evidence" value="ECO:0007669"/>
    <property type="project" value="UniProtKB-SubCell"/>
</dbReference>
<feature type="transmembrane region" description="Helical" evidence="8">
    <location>
        <begin position="361"/>
        <end position="380"/>
    </location>
</feature>
<dbReference type="InterPro" id="IPR038731">
    <property type="entry name" value="RgtA/B/C-like"/>
</dbReference>
<proteinExistence type="predicted"/>
<dbReference type="InterPro" id="IPR050297">
    <property type="entry name" value="LipidA_mod_glycosyltrf_83"/>
</dbReference>
<feature type="transmembrane region" description="Helical" evidence="8">
    <location>
        <begin position="140"/>
        <end position="157"/>
    </location>
</feature>
<name>A0A0G0ASF6_9BACT</name>
<dbReference type="EMBL" id="LBPN01000001">
    <property type="protein sequence ID" value="KKP60018.1"/>
    <property type="molecule type" value="Genomic_DNA"/>
</dbReference>
<evidence type="ECO:0000256" key="3">
    <source>
        <dbReference type="ARBA" id="ARBA00022676"/>
    </source>
</evidence>
<dbReference type="Proteomes" id="UP000034176">
    <property type="component" value="Unassembled WGS sequence"/>
</dbReference>
<keyword evidence="7 8" id="KW-0472">Membrane</keyword>
<dbReference type="PANTHER" id="PTHR33908:SF3">
    <property type="entry name" value="UNDECAPRENYL PHOSPHATE-ALPHA-4-AMINO-4-DEOXY-L-ARABINOSE ARABINOSYL TRANSFERASE"/>
    <property type="match status" value="1"/>
</dbReference>
<keyword evidence="6 8" id="KW-1133">Transmembrane helix</keyword>
<keyword evidence="3" id="KW-0328">Glycosyltransferase</keyword>
<protein>
    <recommendedName>
        <fullName evidence="9">Glycosyltransferase RgtA/B/C/D-like domain-containing protein</fullName>
    </recommendedName>
</protein>
<evidence type="ECO:0000313" key="10">
    <source>
        <dbReference type="EMBL" id="KKP60018.1"/>
    </source>
</evidence>
<organism evidence="10 11">
    <name type="scientific">Candidatus Gottesmanbacteria bacterium GW2011_GWA1_34_13</name>
    <dbReference type="NCBI Taxonomy" id="1618434"/>
    <lineage>
        <taxon>Bacteria</taxon>
        <taxon>Candidatus Gottesmaniibacteriota</taxon>
    </lineage>
</organism>
<gene>
    <name evidence="10" type="ORF">UR52_C0001G0098</name>
</gene>
<evidence type="ECO:0000256" key="7">
    <source>
        <dbReference type="ARBA" id="ARBA00023136"/>
    </source>
</evidence>
<feature type="transmembrane region" description="Helical" evidence="8">
    <location>
        <begin position="95"/>
        <end position="112"/>
    </location>
</feature>
<dbReference type="GO" id="GO:0016763">
    <property type="term" value="F:pentosyltransferase activity"/>
    <property type="evidence" value="ECO:0007669"/>
    <property type="project" value="TreeGrafter"/>
</dbReference>
<evidence type="ECO:0000259" key="9">
    <source>
        <dbReference type="Pfam" id="PF13231"/>
    </source>
</evidence>
<feature type="domain" description="Glycosyltransferase RgtA/B/C/D-like" evidence="9">
    <location>
        <begin position="68"/>
        <end position="226"/>
    </location>
</feature>
<dbReference type="Pfam" id="PF13231">
    <property type="entry name" value="PMT_2"/>
    <property type="match status" value="1"/>
</dbReference>
<keyword evidence="5 8" id="KW-0812">Transmembrane</keyword>
<sequence length="534" mass="62387">MKKHYWILLITIFIAAFLRIYKLGSNPPSLYWDEASLGYNAYSILTTGYDEHGEKFPITRFIAFGDYKPPGYIYAIVPFMAIFGVSEFAIRFPSALAGILMALFTYLITYRLTKNQTISLLAAGLLCISPWSLQLSRAAFEANLGALFNLVGIYLFICAKNKKWLYILSVVFFCLAFYTFNSNRILSPLFLILLSLIYFREIIFAKKWIFLAAVMGILMIWPSISYLQNRESRLRFDEVSIFTDLEIIKTSNVRIAREGGVWWAKLLYNRRIFYTKAFLMHFVDHFKGEFLFINGDKNPRLSIQSIGEMYLFELPFLLAGLYIVIMKRSRLTILLFSWLLIAQIPAAVARETPHMLRTASVLPVYQIFTAIGAFSFWHILKQQHKYIKIGSLSLFTLLIVSTLFNYAHNYWIHYSRDWYGEWQYGYKQLVNKVSQLEKDYDRINVSYNLGRPYIYFLLYEKINPLEYVKTRQAERDWYGFWTIKRFGKYDFVGKPEKPGEKVLRVYSQGAYSGSNKLDEIIAPDGKVIFELGKQ</sequence>
<feature type="transmembrane region" description="Helical" evidence="8">
    <location>
        <begin position="5"/>
        <end position="21"/>
    </location>
</feature>
<feature type="transmembrane region" description="Helical" evidence="8">
    <location>
        <begin position="163"/>
        <end position="180"/>
    </location>
</feature>
<feature type="transmembrane region" description="Helical" evidence="8">
    <location>
        <begin position="331"/>
        <end position="349"/>
    </location>
</feature>
<dbReference type="STRING" id="1618434.UR52_C0001G0098"/>
<evidence type="ECO:0000313" key="11">
    <source>
        <dbReference type="Proteomes" id="UP000034176"/>
    </source>
</evidence>
<feature type="transmembrane region" description="Helical" evidence="8">
    <location>
        <begin position="209"/>
        <end position="227"/>
    </location>
</feature>
<feature type="transmembrane region" description="Helical" evidence="8">
    <location>
        <begin position="185"/>
        <end position="203"/>
    </location>
</feature>
<evidence type="ECO:0000256" key="5">
    <source>
        <dbReference type="ARBA" id="ARBA00022692"/>
    </source>
</evidence>
<comment type="subcellular location">
    <subcellularLocation>
        <location evidence="1">Cell membrane</location>
        <topology evidence="1">Multi-pass membrane protein</topology>
    </subcellularLocation>
</comment>
<feature type="transmembrane region" description="Helical" evidence="8">
    <location>
        <begin position="386"/>
        <end position="407"/>
    </location>
</feature>
<dbReference type="PANTHER" id="PTHR33908">
    <property type="entry name" value="MANNOSYLTRANSFERASE YKCB-RELATED"/>
    <property type="match status" value="1"/>
</dbReference>
<reference evidence="10 11" key="1">
    <citation type="journal article" date="2015" name="Nature">
        <title>rRNA introns, odd ribosomes, and small enigmatic genomes across a large radiation of phyla.</title>
        <authorList>
            <person name="Brown C.T."/>
            <person name="Hug L.A."/>
            <person name="Thomas B.C."/>
            <person name="Sharon I."/>
            <person name="Castelle C.J."/>
            <person name="Singh A."/>
            <person name="Wilkins M.J."/>
            <person name="Williams K.H."/>
            <person name="Banfield J.F."/>
        </authorList>
    </citation>
    <scope>NUCLEOTIDE SEQUENCE [LARGE SCALE GENOMIC DNA]</scope>
</reference>
<accession>A0A0G0ASF6</accession>